<evidence type="ECO:0000313" key="2">
    <source>
        <dbReference type="Proteomes" id="UP001341840"/>
    </source>
</evidence>
<reference evidence="1 2" key="1">
    <citation type="journal article" date="2023" name="Plants (Basel)">
        <title>Bridging the Gap: Combining Genomics and Transcriptomics Approaches to Understand Stylosanthes scabra, an Orphan Legume from the Brazilian Caatinga.</title>
        <authorList>
            <person name="Ferreira-Neto J.R.C."/>
            <person name="da Silva M.D."/>
            <person name="Binneck E."/>
            <person name="de Melo N.F."/>
            <person name="da Silva R.H."/>
            <person name="de Melo A.L.T.M."/>
            <person name="Pandolfi V."/>
            <person name="Bustamante F.O."/>
            <person name="Brasileiro-Vidal A.C."/>
            <person name="Benko-Iseppon A.M."/>
        </authorList>
    </citation>
    <scope>NUCLEOTIDE SEQUENCE [LARGE SCALE GENOMIC DNA]</scope>
    <source>
        <tissue evidence="1">Leaves</tissue>
    </source>
</reference>
<keyword evidence="2" id="KW-1185">Reference proteome</keyword>
<comment type="caution">
    <text evidence="1">The sequence shown here is derived from an EMBL/GenBank/DDBJ whole genome shotgun (WGS) entry which is preliminary data.</text>
</comment>
<name>A0ABU6U1J9_9FABA</name>
<dbReference type="EMBL" id="JASCZI010099481">
    <property type="protein sequence ID" value="MED6154510.1"/>
    <property type="molecule type" value="Genomic_DNA"/>
</dbReference>
<evidence type="ECO:0000313" key="1">
    <source>
        <dbReference type="EMBL" id="MED6154510.1"/>
    </source>
</evidence>
<sequence length="74" mass="8282">EDELMKQLSELRLGIKEDSQGVRLAQLQITSAFKKAIQQSQSQESAMNRLVAGINRGLPLFLSLTLRVLRTSLL</sequence>
<protein>
    <recommendedName>
        <fullName evidence="3">DOG1 domain-containing protein</fullName>
    </recommendedName>
</protein>
<dbReference type="Proteomes" id="UP001341840">
    <property type="component" value="Unassembled WGS sequence"/>
</dbReference>
<organism evidence="1 2">
    <name type="scientific">Stylosanthes scabra</name>
    <dbReference type="NCBI Taxonomy" id="79078"/>
    <lineage>
        <taxon>Eukaryota</taxon>
        <taxon>Viridiplantae</taxon>
        <taxon>Streptophyta</taxon>
        <taxon>Embryophyta</taxon>
        <taxon>Tracheophyta</taxon>
        <taxon>Spermatophyta</taxon>
        <taxon>Magnoliopsida</taxon>
        <taxon>eudicotyledons</taxon>
        <taxon>Gunneridae</taxon>
        <taxon>Pentapetalae</taxon>
        <taxon>rosids</taxon>
        <taxon>fabids</taxon>
        <taxon>Fabales</taxon>
        <taxon>Fabaceae</taxon>
        <taxon>Papilionoideae</taxon>
        <taxon>50 kb inversion clade</taxon>
        <taxon>dalbergioids sensu lato</taxon>
        <taxon>Dalbergieae</taxon>
        <taxon>Pterocarpus clade</taxon>
        <taxon>Stylosanthes</taxon>
    </lineage>
</organism>
<gene>
    <name evidence="1" type="ORF">PIB30_113182</name>
</gene>
<proteinExistence type="predicted"/>
<feature type="non-terminal residue" evidence="1">
    <location>
        <position position="1"/>
    </location>
</feature>
<accession>A0ABU6U1J9</accession>
<evidence type="ECO:0008006" key="3">
    <source>
        <dbReference type="Google" id="ProtNLM"/>
    </source>
</evidence>